<keyword evidence="1" id="KW-0472">Membrane</keyword>
<protein>
    <submittedName>
        <fullName evidence="2">Uncharacterized protein</fullName>
    </submittedName>
</protein>
<dbReference type="Proteomes" id="UP000654482">
    <property type="component" value="Unassembled WGS sequence"/>
</dbReference>
<organism evidence="2 3">
    <name type="scientific">Lusitaniella coriacea LEGE 07157</name>
    <dbReference type="NCBI Taxonomy" id="945747"/>
    <lineage>
        <taxon>Bacteria</taxon>
        <taxon>Bacillati</taxon>
        <taxon>Cyanobacteriota</taxon>
        <taxon>Cyanophyceae</taxon>
        <taxon>Spirulinales</taxon>
        <taxon>Lusitaniellaceae</taxon>
        <taxon>Lusitaniella</taxon>
    </lineage>
</organism>
<keyword evidence="1" id="KW-0812">Transmembrane</keyword>
<evidence type="ECO:0000313" key="2">
    <source>
        <dbReference type="EMBL" id="MBE9117467.1"/>
    </source>
</evidence>
<sequence>MKNPILSLYAFHLRQTFDDAPNTASQDAATLWESLTEVGQILSFPELQSLKSQLISYSPDERGNYQYNSQQENDLKNEWLTHHGDALELTPIPTSMGFKIKGTFQPFRLHDTYCADITLSPEIADLDIAPEQLSAFNPPVLIEKINANLGKVIVLHGEQNYWTKPKERDAEKWVNVLCANTHLNPRFVDEGELFNCPCFLFEAEDVTIIISLAKPKQLDLERANANYDWLRDLFWSQKKVDSTYKEAQKCYQAARHLYSTLEAKVQDFYVLLNENPEKRLDCLDALLKTIPKNLLQYNCYIRDLKAHRTTIATNLVNFNNRLKRLRESENTFNAWLNYSNEKYPRHLAQIQTYIHYLEPGKDLFGNLINTIRATVEVEQAQREKELQNHLQSIGIGIAAGAIVASSSGLIVQPKTERIEIFRMSLHPFIWSLMLSAICAIGFWGIAEVWLGRKKNG</sequence>
<evidence type="ECO:0000256" key="1">
    <source>
        <dbReference type="SAM" id="Phobius"/>
    </source>
</evidence>
<accession>A0A8J7IUD0</accession>
<dbReference type="EMBL" id="JADEWZ010000025">
    <property type="protein sequence ID" value="MBE9117467.1"/>
    <property type="molecule type" value="Genomic_DNA"/>
</dbReference>
<evidence type="ECO:0000313" key="3">
    <source>
        <dbReference type="Proteomes" id="UP000654482"/>
    </source>
</evidence>
<feature type="transmembrane region" description="Helical" evidence="1">
    <location>
        <begin position="423"/>
        <end position="446"/>
    </location>
</feature>
<dbReference type="AlphaFoldDB" id="A0A8J7IUD0"/>
<name>A0A8J7IUD0_9CYAN</name>
<dbReference type="RefSeq" id="WP_194030555.1">
    <property type="nucleotide sequence ID" value="NZ_JADEWZ010000025.1"/>
</dbReference>
<proteinExistence type="predicted"/>
<gene>
    <name evidence="2" type="ORF">IQ249_16320</name>
</gene>
<keyword evidence="1" id="KW-1133">Transmembrane helix</keyword>
<comment type="caution">
    <text evidence="2">The sequence shown here is derived from an EMBL/GenBank/DDBJ whole genome shotgun (WGS) entry which is preliminary data.</text>
</comment>
<keyword evidence="3" id="KW-1185">Reference proteome</keyword>
<reference evidence="2" key="1">
    <citation type="submission" date="2020-10" db="EMBL/GenBank/DDBJ databases">
        <authorList>
            <person name="Castelo-Branco R."/>
            <person name="Eusebio N."/>
            <person name="Adriana R."/>
            <person name="Vieira A."/>
            <person name="Brugerolle De Fraissinette N."/>
            <person name="Rezende De Castro R."/>
            <person name="Schneider M.P."/>
            <person name="Vasconcelos V."/>
            <person name="Leao P.N."/>
        </authorList>
    </citation>
    <scope>NUCLEOTIDE SEQUENCE</scope>
    <source>
        <strain evidence="2">LEGE 07157</strain>
    </source>
</reference>